<proteinExistence type="inferred from homology"/>
<evidence type="ECO:0000256" key="3">
    <source>
        <dbReference type="ARBA" id="ARBA00007789"/>
    </source>
</evidence>
<dbReference type="InterPro" id="IPR011251">
    <property type="entry name" value="Luciferase-like_dom"/>
</dbReference>
<comment type="similarity">
    <text evidence="3">To bacterial alkanal monooxygenase alpha and beta chains.</text>
</comment>
<dbReference type="SUPFAM" id="SSF51679">
    <property type="entry name" value="Bacterial luciferase-like"/>
    <property type="match status" value="2"/>
</dbReference>
<comment type="similarity">
    <text evidence="1">Belongs to the peptidase M20 family.</text>
</comment>
<protein>
    <submittedName>
        <fullName evidence="12">Putative monooxygenase moxC</fullName>
    </submittedName>
</protein>
<sequence>MSYRISILDKSPLAQNDSATDALARTLHLAQQAETWGYHRFWLAEHHNTPQLASPSPEVLIAWIVGQTRRIRVGSGGVMLQHYSPYKVAENFNLLSSLAPGRIDLGVGKAPGGLPLSTQALQHGLSQAVKGSFDEQLSQLDDWLSRREIAADESVRATPLPAQRPDGFLLGASLQSARLAASLDWNFVFAAHLNGDKTLLRDVLADWRKNSRREVLVAVQAIVARDAGRAEELARQVEIWGVELENGQRVSVASEAQARSFARQSGSALHSLTRREPSLLKGTPETVREALQALHEDLIAAAGRGPRGYGGGFMTFAQQLIDWRRELHRFPELSLEEVETTSRIRDWLQSADIRLLPYSLKTGVVVEIGQGEKAVALRADIDALPIEETSGVAFSSQNAGVMHACGHDVHSSVMLGAALLLKQNEAQLNGRVRILFQPAEERFGGATTLVKAGVLEGISAIFGMHNEPGLPVGTFATRGGPFYANVDRLVIQVRGKGAHAARPHEGKDAILLASQLVTLLQSITSREVNTLDSAVLSVTRIAGGNTWNVLPESVELEGTLRTHSASVREKVKARVIEIAAGLGRAFGAEIDVTWHLGPDALVNDARWAAFASEVAAAEGYATHQADLHLGGEDFAVYLQHIPGAFVSLGSDSRFGLHHPAFDPDERLIEPAARYFARDPFTTARQFASLDHLSNGRAGWNVVTSPLEGSAKNFSRTQHPEHALRYRIADEYLDVVKGLWDSWEADAFVRNKESGQFFAPEKLHALNHQGDFFQVAGPLNIGRTPQGRPILFQAGASEDGKKLAAKHADAIFTHHDSLLEAKAFYRDVKNQLEGQGREANSLHIFQGVSVIVGKDAADAEQQYQTTAALVSVTDALNYLGRYFEHHDFSQYPLDEPFPDIGDLGQNSFRSTTDEIKRNARERGLTLRQVALEAASPRPRFSGSPEQVADGLQQWFDDRAADGFIIQGGTPDTFPRFVEQVVPVLQARGLFRTEYPGTTLRESFGLAQPENRYGK</sequence>
<dbReference type="InterPro" id="IPR036264">
    <property type="entry name" value="Bact_exopeptidase_dim_dom"/>
</dbReference>
<evidence type="ECO:0000313" key="13">
    <source>
        <dbReference type="Proteomes" id="UP000030106"/>
    </source>
</evidence>
<dbReference type="SUPFAM" id="SSF53187">
    <property type="entry name" value="Zn-dependent exopeptidases"/>
    <property type="match status" value="1"/>
</dbReference>
<dbReference type="SUPFAM" id="SSF55031">
    <property type="entry name" value="Bacterial exopeptidase dimerisation domain"/>
    <property type="match status" value="1"/>
</dbReference>
<reference evidence="12 13" key="1">
    <citation type="submission" date="2012-10" db="EMBL/GenBank/DDBJ databases">
        <title>Genome sequencing and analysis of entomopathogenic fungi Beauveria bassiana D1-5.</title>
        <authorList>
            <person name="Li Q."/>
            <person name="Wang L."/>
            <person name="Zhang Z."/>
            <person name="Wang Q."/>
            <person name="Ren J."/>
            <person name="Wang M."/>
            <person name="Xu W."/>
            <person name="Wang J."/>
            <person name="Lu Y."/>
            <person name="Du Q."/>
            <person name="Sun Z."/>
        </authorList>
    </citation>
    <scope>NUCLEOTIDE SEQUENCE [LARGE SCALE GENOMIC DNA]</scope>
    <source>
        <strain evidence="12 13">D1-5</strain>
    </source>
</reference>
<evidence type="ECO:0000256" key="5">
    <source>
        <dbReference type="ARBA" id="ARBA00022643"/>
    </source>
</evidence>
<comment type="similarity">
    <text evidence="2">Belongs to the peptidase M20A family.</text>
</comment>
<evidence type="ECO:0000256" key="6">
    <source>
        <dbReference type="ARBA" id="ARBA00022801"/>
    </source>
</evidence>
<dbReference type="Pfam" id="PF07687">
    <property type="entry name" value="M20_dimer"/>
    <property type="match status" value="1"/>
</dbReference>
<keyword evidence="8 12" id="KW-0503">Monooxygenase</keyword>
<dbReference type="GO" id="GO:0004497">
    <property type="term" value="F:monooxygenase activity"/>
    <property type="evidence" value="ECO:0007669"/>
    <property type="project" value="UniProtKB-KW"/>
</dbReference>
<keyword evidence="6" id="KW-0378">Hydrolase</keyword>
<evidence type="ECO:0000256" key="4">
    <source>
        <dbReference type="ARBA" id="ARBA00022630"/>
    </source>
</evidence>
<dbReference type="NCBIfam" id="TIGR03558">
    <property type="entry name" value="oxido_grp_1"/>
    <property type="match status" value="1"/>
</dbReference>
<dbReference type="PANTHER" id="PTHR30011:SF16">
    <property type="entry name" value="C2H2 FINGER DOMAIN TRANSCRIPTION FACTOR (EUROFUNG)-RELATED"/>
    <property type="match status" value="1"/>
</dbReference>
<dbReference type="AlphaFoldDB" id="A0A0A2VZ83"/>
<dbReference type="Pfam" id="PF00296">
    <property type="entry name" value="Bac_luciferase"/>
    <property type="match status" value="1"/>
</dbReference>
<comment type="similarity">
    <text evidence="9">Belongs to the NtaA/SnaA/DszA monooxygenase family.</text>
</comment>
<evidence type="ECO:0000256" key="8">
    <source>
        <dbReference type="ARBA" id="ARBA00023033"/>
    </source>
</evidence>
<accession>A0A0A2VZ83</accession>
<evidence type="ECO:0000259" key="11">
    <source>
        <dbReference type="Pfam" id="PF07687"/>
    </source>
</evidence>
<dbReference type="Proteomes" id="UP000030106">
    <property type="component" value="Unassembled WGS sequence"/>
</dbReference>
<dbReference type="Pfam" id="PF01546">
    <property type="entry name" value="Peptidase_M20"/>
    <property type="match status" value="1"/>
</dbReference>
<dbReference type="FunFam" id="3.30.70.360:FF:000001">
    <property type="entry name" value="N-acetyldiaminopimelate deacetylase"/>
    <property type="match status" value="1"/>
</dbReference>
<feature type="domain" description="Luciferase-like" evidence="10">
    <location>
        <begin position="16"/>
        <end position="298"/>
    </location>
</feature>
<dbReference type="NCBIfam" id="TIGR03860">
    <property type="entry name" value="FMN_nitrolo"/>
    <property type="match status" value="1"/>
</dbReference>
<dbReference type="InterPro" id="IPR017439">
    <property type="entry name" value="Amidohydrolase"/>
</dbReference>
<evidence type="ECO:0000256" key="7">
    <source>
        <dbReference type="ARBA" id="ARBA00023002"/>
    </source>
</evidence>
<dbReference type="Gene3D" id="3.40.630.10">
    <property type="entry name" value="Zn peptidases"/>
    <property type="match status" value="1"/>
</dbReference>
<dbReference type="Gene3D" id="3.30.70.360">
    <property type="match status" value="1"/>
</dbReference>
<evidence type="ECO:0000256" key="2">
    <source>
        <dbReference type="ARBA" id="ARBA00006247"/>
    </source>
</evidence>
<dbReference type="InterPro" id="IPR036661">
    <property type="entry name" value="Luciferase-like_sf"/>
</dbReference>
<keyword evidence="4" id="KW-0285">Flavoprotein</keyword>
<dbReference type="EMBL" id="ANFO01000054">
    <property type="protein sequence ID" value="KGQ13176.1"/>
    <property type="molecule type" value="Genomic_DNA"/>
</dbReference>
<dbReference type="InterPro" id="IPR002933">
    <property type="entry name" value="Peptidase_M20"/>
</dbReference>
<dbReference type="GO" id="GO:0016705">
    <property type="term" value="F:oxidoreductase activity, acting on paired donors, with incorporation or reduction of molecular oxygen"/>
    <property type="evidence" value="ECO:0007669"/>
    <property type="project" value="InterPro"/>
</dbReference>
<dbReference type="STRING" id="1245745.A0A0A2VZ83"/>
<name>A0A0A2VZ83_BEABA</name>
<dbReference type="InterPro" id="IPR016215">
    <property type="entry name" value="NTA_MOA"/>
</dbReference>
<comment type="caution">
    <text evidence="12">The sequence shown here is derived from an EMBL/GenBank/DDBJ whole genome shotgun (WGS) entry which is preliminary data.</text>
</comment>
<organism evidence="12 13">
    <name type="scientific">Beauveria bassiana D1-5</name>
    <dbReference type="NCBI Taxonomy" id="1245745"/>
    <lineage>
        <taxon>Eukaryota</taxon>
        <taxon>Fungi</taxon>
        <taxon>Dikarya</taxon>
        <taxon>Ascomycota</taxon>
        <taxon>Pezizomycotina</taxon>
        <taxon>Sordariomycetes</taxon>
        <taxon>Hypocreomycetidae</taxon>
        <taxon>Hypocreales</taxon>
        <taxon>Cordycipitaceae</taxon>
        <taxon>Beauveria</taxon>
    </lineage>
</organism>
<evidence type="ECO:0000256" key="1">
    <source>
        <dbReference type="ARBA" id="ARBA00006153"/>
    </source>
</evidence>
<evidence type="ECO:0000313" key="12">
    <source>
        <dbReference type="EMBL" id="KGQ13176.1"/>
    </source>
</evidence>
<dbReference type="HOGENOM" id="CLU_297345_0_0_1"/>
<dbReference type="PANTHER" id="PTHR30011">
    <property type="entry name" value="ALKANESULFONATE MONOOXYGENASE-RELATED"/>
    <property type="match status" value="1"/>
</dbReference>
<feature type="domain" description="Peptidase M20 dimerisation" evidence="11">
    <location>
        <begin position="490"/>
        <end position="580"/>
    </location>
</feature>
<evidence type="ECO:0000259" key="10">
    <source>
        <dbReference type="Pfam" id="PF00296"/>
    </source>
</evidence>
<dbReference type="GO" id="GO:0016787">
    <property type="term" value="F:hydrolase activity"/>
    <property type="evidence" value="ECO:0007669"/>
    <property type="project" value="UniProtKB-KW"/>
</dbReference>
<keyword evidence="5" id="KW-0288">FMN</keyword>
<dbReference type="Gene3D" id="3.20.20.30">
    <property type="entry name" value="Luciferase-like domain"/>
    <property type="match status" value="2"/>
</dbReference>
<dbReference type="CDD" id="cd01095">
    <property type="entry name" value="Nitrilotriacetate_monoxgenase"/>
    <property type="match status" value="1"/>
</dbReference>
<gene>
    <name evidence="12" type="ORF">BBAD15_g1100</name>
</gene>
<dbReference type="InterPro" id="IPR051260">
    <property type="entry name" value="Diverse_substr_monoxygenases"/>
</dbReference>
<dbReference type="InterPro" id="IPR019949">
    <property type="entry name" value="CmoO-like"/>
</dbReference>
<keyword evidence="7" id="KW-0560">Oxidoreductase</keyword>
<dbReference type="NCBIfam" id="TIGR01891">
    <property type="entry name" value="amidohydrolases"/>
    <property type="match status" value="1"/>
</dbReference>
<evidence type="ECO:0000256" key="9">
    <source>
        <dbReference type="ARBA" id="ARBA00033748"/>
    </source>
</evidence>
<dbReference type="InterPro" id="IPR011650">
    <property type="entry name" value="Peptidase_M20_dimer"/>
</dbReference>